<evidence type="ECO:0000313" key="8">
    <source>
        <dbReference type="Proteomes" id="UP000241964"/>
    </source>
</evidence>
<accession>A0A2P8GID7</accession>
<sequence length="132" mass="14601">MVNNNERYARIFVRMALAVTMLSAVADRFGFWGDNAAWGNWQNFERYTRQLTFFLPEILSKISAYAATFLEIVLSLMLVLGFKTKLTSIATGCLLLIFALAMSVSLGIKAPLDYSVWVGSAAAFLVASQSKS</sequence>
<proteinExistence type="predicted"/>
<organism evidence="7 8">
    <name type="scientific">Dyadobacter jiangsuensis</name>
    <dbReference type="NCBI Taxonomy" id="1591085"/>
    <lineage>
        <taxon>Bacteria</taxon>
        <taxon>Pseudomonadati</taxon>
        <taxon>Bacteroidota</taxon>
        <taxon>Cytophagia</taxon>
        <taxon>Cytophagales</taxon>
        <taxon>Spirosomataceae</taxon>
        <taxon>Dyadobacter</taxon>
    </lineage>
</organism>
<dbReference type="EMBL" id="PYAS01000001">
    <property type="protein sequence ID" value="PSL33707.1"/>
    <property type="molecule type" value="Genomic_DNA"/>
</dbReference>
<protein>
    <submittedName>
        <fullName evidence="7">DoxX-like protein</fullName>
    </submittedName>
</protein>
<keyword evidence="3 5" id="KW-1133">Transmembrane helix</keyword>
<dbReference type="Pfam" id="PF07291">
    <property type="entry name" value="MauE"/>
    <property type="match status" value="1"/>
</dbReference>
<evidence type="ECO:0000256" key="3">
    <source>
        <dbReference type="ARBA" id="ARBA00022989"/>
    </source>
</evidence>
<keyword evidence="8" id="KW-1185">Reference proteome</keyword>
<gene>
    <name evidence="7" type="ORF">CLV60_10176</name>
</gene>
<dbReference type="GO" id="GO:0016020">
    <property type="term" value="C:membrane"/>
    <property type="evidence" value="ECO:0007669"/>
    <property type="project" value="UniProtKB-SubCell"/>
</dbReference>
<feature type="transmembrane region" description="Helical" evidence="5">
    <location>
        <begin position="89"/>
        <end position="108"/>
    </location>
</feature>
<keyword evidence="2 5" id="KW-0812">Transmembrane</keyword>
<dbReference type="InterPro" id="IPR009908">
    <property type="entry name" value="Methylamine_util_MauE"/>
</dbReference>
<comment type="caution">
    <text evidence="7">The sequence shown here is derived from an EMBL/GenBank/DDBJ whole genome shotgun (WGS) entry which is preliminary data.</text>
</comment>
<feature type="domain" description="Methylamine utilisation protein MauE" evidence="6">
    <location>
        <begin position="11"/>
        <end position="106"/>
    </location>
</feature>
<evidence type="ECO:0000313" key="7">
    <source>
        <dbReference type="EMBL" id="PSL33707.1"/>
    </source>
</evidence>
<comment type="subcellular location">
    <subcellularLocation>
        <location evidence="1">Membrane</location>
        <topology evidence="1">Multi-pass membrane protein</topology>
    </subcellularLocation>
</comment>
<dbReference type="AlphaFoldDB" id="A0A2P8GID7"/>
<evidence type="ECO:0000256" key="5">
    <source>
        <dbReference type="SAM" id="Phobius"/>
    </source>
</evidence>
<name>A0A2P8GID7_9BACT</name>
<dbReference type="RefSeq" id="WP_211302165.1">
    <property type="nucleotide sequence ID" value="NZ_PYAS01000001.1"/>
</dbReference>
<evidence type="ECO:0000256" key="4">
    <source>
        <dbReference type="ARBA" id="ARBA00023136"/>
    </source>
</evidence>
<dbReference type="Proteomes" id="UP000241964">
    <property type="component" value="Unassembled WGS sequence"/>
</dbReference>
<keyword evidence="4 5" id="KW-0472">Membrane</keyword>
<reference evidence="7 8" key="1">
    <citation type="submission" date="2018-03" db="EMBL/GenBank/DDBJ databases">
        <title>Genomic Encyclopedia of Archaeal and Bacterial Type Strains, Phase II (KMG-II): from individual species to whole genera.</title>
        <authorList>
            <person name="Goeker M."/>
        </authorList>
    </citation>
    <scope>NUCLEOTIDE SEQUENCE [LARGE SCALE GENOMIC DNA]</scope>
    <source>
        <strain evidence="7 8">DSM 29057</strain>
    </source>
</reference>
<feature type="transmembrane region" description="Helical" evidence="5">
    <location>
        <begin position="62"/>
        <end position="82"/>
    </location>
</feature>
<evidence type="ECO:0000256" key="2">
    <source>
        <dbReference type="ARBA" id="ARBA00022692"/>
    </source>
</evidence>
<feature type="transmembrane region" description="Helical" evidence="5">
    <location>
        <begin position="12"/>
        <end position="31"/>
    </location>
</feature>
<evidence type="ECO:0000256" key="1">
    <source>
        <dbReference type="ARBA" id="ARBA00004141"/>
    </source>
</evidence>
<dbReference type="GO" id="GO:0030416">
    <property type="term" value="P:methylamine metabolic process"/>
    <property type="evidence" value="ECO:0007669"/>
    <property type="project" value="InterPro"/>
</dbReference>
<evidence type="ECO:0000259" key="6">
    <source>
        <dbReference type="Pfam" id="PF07291"/>
    </source>
</evidence>